<organism evidence="3 4">
    <name type="scientific">Duganella callida</name>
    <dbReference type="NCBI Taxonomy" id="2561932"/>
    <lineage>
        <taxon>Bacteria</taxon>
        <taxon>Pseudomonadati</taxon>
        <taxon>Pseudomonadota</taxon>
        <taxon>Betaproteobacteria</taxon>
        <taxon>Burkholderiales</taxon>
        <taxon>Oxalobacteraceae</taxon>
        <taxon>Telluria group</taxon>
        <taxon>Duganella</taxon>
    </lineage>
</organism>
<dbReference type="SUPFAM" id="SSF54637">
    <property type="entry name" value="Thioesterase/thiol ester dehydrase-isomerase"/>
    <property type="match status" value="1"/>
</dbReference>
<feature type="domain" description="MaoC-like" evidence="2">
    <location>
        <begin position="22"/>
        <end position="111"/>
    </location>
</feature>
<keyword evidence="1" id="KW-0456">Lyase</keyword>
<dbReference type="OrthoDB" id="9774179at2"/>
<dbReference type="Gene3D" id="3.10.129.10">
    <property type="entry name" value="Hotdog Thioesterase"/>
    <property type="match status" value="1"/>
</dbReference>
<dbReference type="InterPro" id="IPR050965">
    <property type="entry name" value="UPF0336/Enoyl-CoA_hydratase"/>
</dbReference>
<gene>
    <name evidence="3" type="ORF">E4L98_29435</name>
</gene>
<dbReference type="FunFam" id="3.10.129.10:FF:000042">
    <property type="entry name" value="MaoC domain protein dehydratase"/>
    <property type="match status" value="1"/>
</dbReference>
<keyword evidence="4" id="KW-1185">Reference proteome</keyword>
<dbReference type="EMBL" id="SPVG01000278">
    <property type="protein sequence ID" value="TFW13197.1"/>
    <property type="molecule type" value="Genomic_DNA"/>
</dbReference>
<dbReference type="GO" id="GO:0019171">
    <property type="term" value="F:(3R)-hydroxyacyl-[acyl-carrier-protein] dehydratase activity"/>
    <property type="evidence" value="ECO:0007669"/>
    <property type="project" value="TreeGrafter"/>
</dbReference>
<name>A0A4Y9RV71_9BURK</name>
<dbReference type="InterPro" id="IPR029069">
    <property type="entry name" value="HotDog_dom_sf"/>
</dbReference>
<sequence>MEMIENRPFGQLRLGDSASLVRTLSARDIALFAIVSGDVNPAHVDPQYARQDVFHHVVAHGMWGGALISAVLGTQLPGPGTIYLQQSLRFLHPIAVGDTVTVRLTVQALEPATRRVTLDCQVLNQAQQLVIAGTALVLAPAEKIVLPRMPLPDIALVGTQPPDTRTVI</sequence>
<dbReference type="InterPro" id="IPR002539">
    <property type="entry name" value="MaoC-like_dom"/>
</dbReference>
<reference evidence="3 4" key="1">
    <citation type="submission" date="2019-03" db="EMBL/GenBank/DDBJ databases">
        <title>Draft Genome Sequence of Duganella callidus sp. nov., a Novel Duganella Species Isolated from Cultivated Soil.</title>
        <authorList>
            <person name="Raths R."/>
            <person name="Peta V."/>
            <person name="Bucking H."/>
        </authorList>
    </citation>
    <scope>NUCLEOTIDE SEQUENCE [LARGE SCALE GENOMIC DNA]</scope>
    <source>
        <strain evidence="3 4">DN04</strain>
    </source>
</reference>
<comment type="caution">
    <text evidence="3">The sequence shown here is derived from an EMBL/GenBank/DDBJ whole genome shotgun (WGS) entry which is preliminary data.</text>
</comment>
<evidence type="ECO:0000313" key="4">
    <source>
        <dbReference type="Proteomes" id="UP000297729"/>
    </source>
</evidence>
<dbReference type="CDD" id="cd03449">
    <property type="entry name" value="R_hydratase"/>
    <property type="match status" value="1"/>
</dbReference>
<proteinExistence type="predicted"/>
<dbReference type="PANTHER" id="PTHR43437:SF3">
    <property type="entry name" value="HYDROXYACYL-THIOESTER DEHYDRATASE TYPE 2, MITOCHONDRIAL"/>
    <property type="match status" value="1"/>
</dbReference>
<accession>A0A4Y9RV71</accession>
<dbReference type="AlphaFoldDB" id="A0A4Y9RV71"/>
<dbReference type="Proteomes" id="UP000297729">
    <property type="component" value="Unassembled WGS sequence"/>
</dbReference>
<protein>
    <recommendedName>
        <fullName evidence="2">MaoC-like domain-containing protein</fullName>
    </recommendedName>
</protein>
<dbReference type="Pfam" id="PF01575">
    <property type="entry name" value="MaoC_dehydratas"/>
    <property type="match status" value="1"/>
</dbReference>
<dbReference type="RefSeq" id="WP_135205099.1">
    <property type="nucleotide sequence ID" value="NZ_SPVG01000278.1"/>
</dbReference>
<evidence type="ECO:0000313" key="3">
    <source>
        <dbReference type="EMBL" id="TFW13197.1"/>
    </source>
</evidence>
<dbReference type="PANTHER" id="PTHR43437">
    <property type="entry name" value="HYDROXYACYL-THIOESTER DEHYDRATASE TYPE 2, MITOCHONDRIAL-RELATED"/>
    <property type="match status" value="1"/>
</dbReference>
<evidence type="ECO:0000256" key="1">
    <source>
        <dbReference type="ARBA" id="ARBA00023239"/>
    </source>
</evidence>
<dbReference type="GO" id="GO:0006633">
    <property type="term" value="P:fatty acid biosynthetic process"/>
    <property type="evidence" value="ECO:0007669"/>
    <property type="project" value="TreeGrafter"/>
</dbReference>
<evidence type="ECO:0000259" key="2">
    <source>
        <dbReference type="Pfam" id="PF01575"/>
    </source>
</evidence>